<feature type="domain" description="dUTPase-like" evidence="8">
    <location>
        <begin position="12"/>
        <end position="141"/>
    </location>
</feature>
<proteinExistence type="inferred from homology"/>
<evidence type="ECO:0000256" key="2">
    <source>
        <dbReference type="ARBA" id="ARBA00006581"/>
    </source>
</evidence>
<accession>A0A497JL81</accession>
<evidence type="ECO:0000256" key="5">
    <source>
        <dbReference type="ARBA" id="ARBA00022801"/>
    </source>
</evidence>
<dbReference type="HAMAP" id="MF_00116">
    <property type="entry name" value="dUTPase_bact"/>
    <property type="match status" value="1"/>
</dbReference>
<keyword evidence="5 9" id="KW-0378">Hydrolase</keyword>
<dbReference type="InterPro" id="IPR033704">
    <property type="entry name" value="dUTPase_trimeric"/>
</dbReference>
<dbReference type="SUPFAM" id="SSF51283">
    <property type="entry name" value="dUTPase-like"/>
    <property type="match status" value="1"/>
</dbReference>
<keyword evidence="4" id="KW-0479">Metal-binding</keyword>
<dbReference type="AlphaFoldDB" id="A0A497JL81"/>
<dbReference type="NCBIfam" id="NF001862">
    <property type="entry name" value="PRK00601.1"/>
    <property type="match status" value="1"/>
</dbReference>
<evidence type="ECO:0000256" key="6">
    <source>
        <dbReference type="ARBA" id="ARBA00022842"/>
    </source>
</evidence>
<keyword evidence="7" id="KW-0546">Nucleotide metabolism</keyword>
<dbReference type="InterPro" id="IPR036157">
    <property type="entry name" value="dUTPase-like_sf"/>
</dbReference>
<dbReference type="CDD" id="cd07557">
    <property type="entry name" value="trimeric_dUTPase"/>
    <property type="match status" value="1"/>
</dbReference>
<dbReference type="InterPro" id="IPR029054">
    <property type="entry name" value="dUTPase-like"/>
</dbReference>
<evidence type="ECO:0000256" key="1">
    <source>
        <dbReference type="ARBA" id="ARBA00001946"/>
    </source>
</evidence>
<dbReference type="EC" id="3.6.1.23" evidence="3"/>
<evidence type="ECO:0000313" key="10">
    <source>
        <dbReference type="Proteomes" id="UP000278031"/>
    </source>
</evidence>
<dbReference type="GO" id="GO:0000287">
    <property type="term" value="F:magnesium ion binding"/>
    <property type="evidence" value="ECO:0007669"/>
    <property type="project" value="InterPro"/>
</dbReference>
<comment type="caution">
    <text evidence="9">The sequence shown here is derived from an EMBL/GenBank/DDBJ whole genome shotgun (WGS) entry which is preliminary data.</text>
</comment>
<dbReference type="GO" id="GO:0004170">
    <property type="term" value="F:dUTP diphosphatase activity"/>
    <property type="evidence" value="ECO:0007669"/>
    <property type="project" value="UniProtKB-EC"/>
</dbReference>
<dbReference type="Gene3D" id="2.70.40.10">
    <property type="match status" value="1"/>
</dbReference>
<comment type="cofactor">
    <cofactor evidence="1">
        <name>Mg(2+)</name>
        <dbReference type="ChEBI" id="CHEBI:18420"/>
    </cofactor>
</comment>
<dbReference type="PANTHER" id="PTHR11241:SF0">
    <property type="entry name" value="DEOXYURIDINE 5'-TRIPHOSPHATE NUCLEOTIDOHYDROLASE"/>
    <property type="match status" value="1"/>
</dbReference>
<dbReference type="Pfam" id="PF00692">
    <property type="entry name" value="dUTPase"/>
    <property type="match status" value="1"/>
</dbReference>
<dbReference type="EMBL" id="QMWP01000012">
    <property type="protein sequence ID" value="RLG71066.1"/>
    <property type="molecule type" value="Genomic_DNA"/>
</dbReference>
<dbReference type="Proteomes" id="UP000278031">
    <property type="component" value="Unassembled WGS sequence"/>
</dbReference>
<reference evidence="9 10" key="1">
    <citation type="submission" date="2018-06" db="EMBL/GenBank/DDBJ databases">
        <title>Extensive metabolic versatility and redundancy in microbially diverse, dynamic hydrothermal sediments.</title>
        <authorList>
            <person name="Dombrowski N."/>
            <person name="Teske A."/>
            <person name="Baker B.J."/>
        </authorList>
    </citation>
    <scope>NUCLEOTIDE SEQUENCE [LARGE SCALE GENOMIC DNA]</scope>
    <source>
        <strain evidence="9">B51_G17</strain>
    </source>
</reference>
<evidence type="ECO:0000256" key="3">
    <source>
        <dbReference type="ARBA" id="ARBA00012379"/>
    </source>
</evidence>
<comment type="similarity">
    <text evidence="2">Belongs to the dUTPase family.</text>
</comment>
<sequence>MKLKVKRISPDAKLPRYAHEGDAGLDLYAAEDAVIMPKERKAISTGIKIALEKGYEAQIRPKSGLALNYGITVLNTPGTIDAGYRGEIKVILFNASDKPFKIEKGKKIAQMVIKKVEYAEIEEVDELDETSRGANGFGSTGLE</sequence>
<organism evidence="9 10">
    <name type="scientific">Candidatus Iainarchaeum sp</name>
    <dbReference type="NCBI Taxonomy" id="3101447"/>
    <lineage>
        <taxon>Archaea</taxon>
        <taxon>Candidatus Iainarchaeota</taxon>
        <taxon>Candidatus Iainarchaeia</taxon>
        <taxon>Candidatus Iainarchaeales</taxon>
        <taxon>Candidatus Iainarchaeaceae</taxon>
        <taxon>Candidatus Iainarchaeum</taxon>
    </lineage>
</organism>
<name>A0A497JL81_9ARCH</name>
<keyword evidence="6" id="KW-0460">Magnesium</keyword>
<gene>
    <name evidence="9" type="ORF">DRO04_00645</name>
</gene>
<dbReference type="InterPro" id="IPR008181">
    <property type="entry name" value="dUTPase"/>
</dbReference>
<evidence type="ECO:0000256" key="4">
    <source>
        <dbReference type="ARBA" id="ARBA00022723"/>
    </source>
</evidence>
<dbReference type="GO" id="GO:0006226">
    <property type="term" value="P:dUMP biosynthetic process"/>
    <property type="evidence" value="ECO:0007669"/>
    <property type="project" value="InterPro"/>
</dbReference>
<dbReference type="FunFam" id="2.70.40.10:FF:000008">
    <property type="entry name" value="Deoxyuridine 5'-triphosphate nucleotidohydrolase"/>
    <property type="match status" value="1"/>
</dbReference>
<dbReference type="GO" id="GO:0046081">
    <property type="term" value="P:dUTP catabolic process"/>
    <property type="evidence" value="ECO:0007669"/>
    <property type="project" value="InterPro"/>
</dbReference>
<protein>
    <recommendedName>
        <fullName evidence="3">dUTP diphosphatase</fullName>
        <ecNumber evidence="3">3.6.1.23</ecNumber>
    </recommendedName>
</protein>
<evidence type="ECO:0000259" key="8">
    <source>
        <dbReference type="Pfam" id="PF00692"/>
    </source>
</evidence>
<evidence type="ECO:0000256" key="7">
    <source>
        <dbReference type="ARBA" id="ARBA00023080"/>
    </source>
</evidence>
<dbReference type="PANTHER" id="PTHR11241">
    <property type="entry name" value="DEOXYURIDINE 5'-TRIPHOSPHATE NUCLEOTIDOHYDROLASE"/>
    <property type="match status" value="1"/>
</dbReference>
<evidence type="ECO:0000313" key="9">
    <source>
        <dbReference type="EMBL" id="RLG71066.1"/>
    </source>
</evidence>
<dbReference type="NCBIfam" id="TIGR00576">
    <property type="entry name" value="dut"/>
    <property type="match status" value="1"/>
</dbReference>